<name>A0A949JH96_9ACTN</name>
<evidence type="ECO:0000259" key="5">
    <source>
        <dbReference type="Pfam" id="PF00278"/>
    </source>
</evidence>
<keyword evidence="2 3" id="KW-0663">Pyridoxal phosphate</keyword>
<dbReference type="Gene3D" id="3.20.20.10">
    <property type="entry name" value="Alanine racemase"/>
    <property type="match status" value="1"/>
</dbReference>
<dbReference type="InterPro" id="IPR029066">
    <property type="entry name" value="PLP-binding_barrel"/>
</dbReference>
<dbReference type="SUPFAM" id="SSF50621">
    <property type="entry name" value="Alanine racemase C-terminal domain-like"/>
    <property type="match status" value="1"/>
</dbReference>
<evidence type="ECO:0000256" key="4">
    <source>
        <dbReference type="RuleBase" id="RU003737"/>
    </source>
</evidence>
<keyword evidence="8" id="KW-1185">Reference proteome</keyword>
<dbReference type="InterPro" id="IPR022644">
    <property type="entry name" value="De-COase2_N"/>
</dbReference>
<dbReference type="EMBL" id="JAELVF020000002">
    <property type="protein sequence ID" value="MBU7600086.1"/>
    <property type="molecule type" value="Genomic_DNA"/>
</dbReference>
<comment type="caution">
    <text evidence="7">The sequence shown here is derived from an EMBL/GenBank/DDBJ whole genome shotgun (WGS) entry which is preliminary data.</text>
</comment>
<feature type="modified residue" description="N6-(pyridoxal phosphate)lysine" evidence="3">
    <location>
        <position position="54"/>
    </location>
</feature>
<dbReference type="InterPro" id="IPR000183">
    <property type="entry name" value="Orn/DAP/Arg_de-COase"/>
</dbReference>
<comment type="cofactor">
    <cofactor evidence="1 3">
        <name>pyridoxal 5'-phosphate</name>
        <dbReference type="ChEBI" id="CHEBI:597326"/>
    </cofactor>
</comment>
<organism evidence="7 8">
    <name type="scientific">Streptomyces tardus</name>
    <dbReference type="NCBI Taxonomy" id="2780544"/>
    <lineage>
        <taxon>Bacteria</taxon>
        <taxon>Bacillati</taxon>
        <taxon>Actinomycetota</taxon>
        <taxon>Actinomycetes</taxon>
        <taxon>Kitasatosporales</taxon>
        <taxon>Streptomycetaceae</taxon>
        <taxon>Streptomyces</taxon>
    </lineage>
</organism>
<feature type="domain" description="Orn/DAP/Arg decarboxylase 2 C-terminal" evidence="5">
    <location>
        <begin position="25"/>
        <end position="376"/>
    </location>
</feature>
<dbReference type="Proteomes" id="UP000694501">
    <property type="component" value="Unassembled WGS sequence"/>
</dbReference>
<dbReference type="Pfam" id="PF00278">
    <property type="entry name" value="Orn_DAP_Arg_deC"/>
    <property type="match status" value="1"/>
</dbReference>
<dbReference type="PRINTS" id="PR01182">
    <property type="entry name" value="ORNDCRBXLASE"/>
</dbReference>
<dbReference type="PANTHER" id="PTHR43727">
    <property type="entry name" value="DIAMINOPIMELATE DECARBOXYLASE"/>
    <property type="match status" value="1"/>
</dbReference>
<proteinExistence type="inferred from homology"/>
<dbReference type="Gene3D" id="2.40.37.10">
    <property type="entry name" value="Lyase, Ornithine Decarboxylase, Chain A, domain 1"/>
    <property type="match status" value="1"/>
</dbReference>
<dbReference type="InterPro" id="IPR022643">
    <property type="entry name" value="De-COase2_C"/>
</dbReference>
<evidence type="ECO:0000313" key="8">
    <source>
        <dbReference type="Proteomes" id="UP000694501"/>
    </source>
</evidence>
<dbReference type="PRINTS" id="PR01179">
    <property type="entry name" value="ODADCRBXLASE"/>
</dbReference>
<dbReference type="GO" id="GO:0006596">
    <property type="term" value="P:polyamine biosynthetic process"/>
    <property type="evidence" value="ECO:0007669"/>
    <property type="project" value="InterPro"/>
</dbReference>
<dbReference type="SUPFAM" id="SSF51419">
    <property type="entry name" value="PLP-binding barrel"/>
    <property type="match status" value="1"/>
</dbReference>
<evidence type="ECO:0000259" key="6">
    <source>
        <dbReference type="Pfam" id="PF02784"/>
    </source>
</evidence>
<comment type="similarity">
    <text evidence="4">Belongs to the Orn/Lys/Arg decarboxylase class-II family.</text>
</comment>
<dbReference type="GO" id="GO:0008836">
    <property type="term" value="F:diaminopimelate decarboxylase activity"/>
    <property type="evidence" value="ECO:0007669"/>
    <property type="project" value="TreeGrafter"/>
</dbReference>
<gene>
    <name evidence="7" type="ORF">JGS22_021225</name>
</gene>
<feature type="active site" description="Proton donor" evidence="3">
    <location>
        <position position="349"/>
    </location>
</feature>
<dbReference type="Pfam" id="PF02784">
    <property type="entry name" value="Orn_Arg_deC_N"/>
    <property type="match status" value="1"/>
</dbReference>
<dbReference type="InterPro" id="IPR002433">
    <property type="entry name" value="Orn_de-COase"/>
</dbReference>
<evidence type="ECO:0000313" key="7">
    <source>
        <dbReference type="EMBL" id="MBU7600086.1"/>
    </source>
</evidence>
<reference evidence="7" key="1">
    <citation type="submission" date="2021-06" db="EMBL/GenBank/DDBJ databases">
        <title>Sequencing of actinobacteria type strains.</title>
        <authorList>
            <person name="Nguyen G.-S."/>
            <person name="Wentzel A."/>
        </authorList>
    </citation>
    <scope>NUCLEOTIDE SEQUENCE</scope>
    <source>
        <strain evidence="7">P38-E01</strain>
    </source>
</reference>
<protein>
    <submittedName>
        <fullName evidence="7">Type III PLP-dependent enzyme</fullName>
    </submittedName>
</protein>
<dbReference type="RefSeq" id="WP_211039317.1">
    <property type="nucleotide sequence ID" value="NZ_JAELVF020000002.1"/>
</dbReference>
<evidence type="ECO:0000256" key="3">
    <source>
        <dbReference type="PIRSR" id="PIRSR600183-50"/>
    </source>
</evidence>
<sequence>MSRPGEADRTGLLTRIAREYGTPAYVYDLAAVSSAAAALAADLPTDGGLMYSLKANPHPAVVGRLLVGGNGAEVSSTGELAAALNAGCPPEKIMYTGPGKHLRQLTEALSAGVRRFSVESQADRDRLADACGRTGVDAEYLVRLNTPRGSARGSLRMTGRPTAFGTDVANRQEIAALLRPRGRARPVGTHTFSATNVEDPAALLQEFRNALAAVRDVCGAAELAPQRLALGGGFPAPMARPGTLARHPDLAAGIESELDGAFPGWRRGRPRILFESGRYLTATAGTLLTTVLDVKTSGGRTFVVLDAGVNVLGGMTGLGRLMSPGARPFTVGASDDGEQTAVTLVGPLCTPLDVLSSSARLVDPRPGQLLAVPNTGAYGPTASLLGFLSHPGPIEVVVEGARVRSARRLVVSSEEVAPRV</sequence>
<dbReference type="InterPro" id="IPR009006">
    <property type="entry name" value="Ala_racemase/Decarboxylase_C"/>
</dbReference>
<dbReference type="AlphaFoldDB" id="A0A949JH96"/>
<dbReference type="PANTHER" id="PTHR43727:SF2">
    <property type="entry name" value="GROUP IV DECARBOXYLASE"/>
    <property type="match status" value="1"/>
</dbReference>
<evidence type="ECO:0000256" key="2">
    <source>
        <dbReference type="ARBA" id="ARBA00022898"/>
    </source>
</evidence>
<feature type="domain" description="Orn/DAP/Arg decarboxylase 2 N-terminal" evidence="6">
    <location>
        <begin position="32"/>
        <end position="282"/>
    </location>
</feature>
<evidence type="ECO:0000256" key="1">
    <source>
        <dbReference type="ARBA" id="ARBA00001933"/>
    </source>
</evidence>
<accession>A0A949JH96</accession>
<dbReference type="GO" id="GO:0009089">
    <property type="term" value="P:lysine biosynthetic process via diaminopimelate"/>
    <property type="evidence" value="ECO:0007669"/>
    <property type="project" value="TreeGrafter"/>
</dbReference>